<dbReference type="RefSeq" id="WP_010913251.1">
    <property type="nucleotide sequence ID" value="NC_002678.2"/>
</dbReference>
<dbReference type="Gene3D" id="3.40.50.300">
    <property type="entry name" value="P-loop containing nucleotide triphosphate hydrolases"/>
    <property type="match status" value="1"/>
</dbReference>
<sequence>MAHSNMNFEEEKKAVTPFYRDYATDEAMMDGAFTVADEMRSGMATSRGEIAIIAFTEDLFAGLQREAMTRGRPVEVLKQRNDNELAKRAKTTGRFVLSLPNYVGGLEFDGVVLVGVDEGRAPPLLTSQRSESKAYMTFSAHNKLYVAISRARYRVAILGTKERGASSILRGAFASRALTKE</sequence>
<dbReference type="GO" id="GO:0016787">
    <property type="term" value="F:hydrolase activity"/>
    <property type="evidence" value="ECO:0007669"/>
    <property type="project" value="UniProtKB-KW"/>
</dbReference>
<dbReference type="SUPFAM" id="SSF52540">
    <property type="entry name" value="P-loop containing nucleoside triphosphate hydrolases"/>
    <property type="match status" value="1"/>
</dbReference>
<dbReference type="Proteomes" id="UP000000552">
    <property type="component" value="Chromosome"/>
</dbReference>
<dbReference type="AlphaFoldDB" id="Q98BQ9"/>
<dbReference type="eggNOG" id="COG0210">
    <property type="taxonomic scope" value="Bacteria"/>
</dbReference>
<organism evidence="1 2">
    <name type="scientific">Mesorhizobium japonicum (strain LMG 29417 / CECT 9101 / MAFF 303099)</name>
    <name type="common">Mesorhizobium loti (strain MAFF 303099)</name>
    <dbReference type="NCBI Taxonomy" id="266835"/>
    <lineage>
        <taxon>Bacteria</taxon>
        <taxon>Pseudomonadati</taxon>
        <taxon>Pseudomonadota</taxon>
        <taxon>Alphaproteobacteria</taxon>
        <taxon>Hyphomicrobiales</taxon>
        <taxon>Phyllobacteriaceae</taxon>
        <taxon>Mesorhizobium</taxon>
    </lineage>
</organism>
<dbReference type="EMBL" id="BA000012">
    <property type="protein sequence ID" value="BAB51913.1"/>
    <property type="molecule type" value="Genomic_DNA"/>
</dbReference>
<evidence type="ECO:0000313" key="1">
    <source>
        <dbReference type="EMBL" id="BAB51913.1"/>
    </source>
</evidence>
<gene>
    <name evidence="1" type="ordered locus">mll5465</name>
</gene>
<evidence type="ECO:0000313" key="2">
    <source>
        <dbReference type="Proteomes" id="UP000000552"/>
    </source>
</evidence>
<dbReference type="InterPro" id="IPR027417">
    <property type="entry name" value="P-loop_NTPase"/>
</dbReference>
<proteinExistence type="predicted"/>
<dbReference type="PATRIC" id="fig|266835.9.peg.4342"/>
<dbReference type="HOGENOM" id="CLU_1487917_0_0_5"/>
<dbReference type="GO" id="GO:0004386">
    <property type="term" value="F:helicase activity"/>
    <property type="evidence" value="ECO:0007669"/>
    <property type="project" value="UniProtKB-KW"/>
</dbReference>
<reference evidence="1 2" key="1">
    <citation type="journal article" date="2000" name="DNA Res.">
        <title>Complete genome structure of the nitrogen-fixing symbiotic bacterium Mesorhizobium loti.</title>
        <authorList>
            <person name="Kaneko T."/>
            <person name="Nakamura Y."/>
            <person name="Sato S."/>
            <person name="Asamizu E."/>
            <person name="Kato T."/>
            <person name="Sasamoto S."/>
            <person name="Watanabe A."/>
            <person name="Idesawa K."/>
            <person name="Ishikawa A."/>
            <person name="Kawashima K."/>
            <person name="Kimura T."/>
            <person name="Kishida Y."/>
            <person name="Kiyokawa C."/>
            <person name="Kohara M."/>
            <person name="Matsumoto M."/>
            <person name="Matsuno A."/>
            <person name="Mochizuki Y."/>
            <person name="Nakayama S."/>
            <person name="Nakazaki N."/>
            <person name="Shimpo S."/>
            <person name="Sugimoto M."/>
            <person name="Takeuchi C."/>
            <person name="Yamada M."/>
            <person name="Tabata S."/>
        </authorList>
    </citation>
    <scope>NUCLEOTIDE SEQUENCE [LARGE SCALE GENOMIC DNA]</scope>
    <source>
        <strain evidence="2">LMG 29417 / CECT 9101 / MAFF 303099</strain>
    </source>
</reference>
<accession>Q98BQ9</accession>
<name>Q98BQ9_RHILO</name>
<protein>
    <submittedName>
        <fullName evidence="1">Mll5465 protein</fullName>
    </submittedName>
</protein>
<dbReference type="KEGG" id="mlo:mll5465"/>
<dbReference type="GO" id="GO:0005524">
    <property type="term" value="F:ATP binding"/>
    <property type="evidence" value="ECO:0007669"/>
    <property type="project" value="UniProtKB-KW"/>
</dbReference>